<feature type="transmembrane region" description="Helical" evidence="2">
    <location>
        <begin position="12"/>
        <end position="34"/>
    </location>
</feature>
<protein>
    <submittedName>
        <fullName evidence="3">Uncharacterized protein</fullName>
    </submittedName>
</protein>
<keyword evidence="4" id="KW-1185">Reference proteome</keyword>
<gene>
    <name evidence="3" type="ORF">KPS_002506</name>
</gene>
<dbReference type="RefSeq" id="WP_309540577.1">
    <property type="nucleotide sequence ID" value="NZ_CP133659.1"/>
</dbReference>
<evidence type="ECO:0000313" key="3">
    <source>
        <dbReference type="EMBL" id="WMW64486.1"/>
    </source>
</evidence>
<keyword evidence="2" id="KW-0812">Transmembrane</keyword>
<feature type="transmembrane region" description="Helical" evidence="2">
    <location>
        <begin position="46"/>
        <end position="66"/>
    </location>
</feature>
<evidence type="ECO:0000256" key="2">
    <source>
        <dbReference type="SAM" id="Phobius"/>
    </source>
</evidence>
<feature type="transmembrane region" description="Helical" evidence="2">
    <location>
        <begin position="92"/>
        <end position="112"/>
    </location>
</feature>
<dbReference type="Proteomes" id="UP001180616">
    <property type="component" value="Chromosome"/>
</dbReference>
<dbReference type="EMBL" id="CP133659">
    <property type="protein sequence ID" value="WMW64486.1"/>
    <property type="molecule type" value="Genomic_DNA"/>
</dbReference>
<accession>A0ABY9QZJ0</accession>
<name>A0ABY9QZJ0_9BACT</name>
<reference evidence="3" key="1">
    <citation type="submission" date="2023-09" db="EMBL/GenBank/DDBJ databases">
        <authorList>
            <consortium name="CW5 consortium"/>
            <person name="Lu C.-W."/>
        </authorList>
    </citation>
    <scope>NUCLEOTIDE SEQUENCE</scope>
    <source>
        <strain evidence="3">KPS</strain>
    </source>
</reference>
<evidence type="ECO:0000256" key="1">
    <source>
        <dbReference type="SAM" id="MobiDB-lite"/>
    </source>
</evidence>
<sequence length="177" mass="17725">MSATRTAFRLPPAVVLADVALLWGMALVIVWLGWSGTYSMLLNPRFLWLTLLTGAALAVLGAAVLLRGMAGAASPTTPGAGAAARPVPLRRAVLLGLLLGVGLTATVDWWGVGATMSDEVTASSGVTTAPPGVVTGRIGGGAADASAPVSPPRLAVPARSVPLGNRRGSGHASRCAL</sequence>
<feature type="region of interest" description="Disordered" evidence="1">
    <location>
        <begin position="140"/>
        <end position="177"/>
    </location>
</feature>
<organism evidence="3 4">
    <name type="scientific">Nitratidesulfovibrio liaohensis</name>
    <dbReference type="NCBI Taxonomy" id="2604158"/>
    <lineage>
        <taxon>Bacteria</taxon>
        <taxon>Pseudomonadati</taxon>
        <taxon>Thermodesulfobacteriota</taxon>
        <taxon>Desulfovibrionia</taxon>
        <taxon>Desulfovibrionales</taxon>
        <taxon>Desulfovibrionaceae</taxon>
        <taxon>Nitratidesulfovibrio</taxon>
    </lineage>
</organism>
<proteinExistence type="predicted"/>
<keyword evidence="2" id="KW-0472">Membrane</keyword>
<evidence type="ECO:0000313" key="4">
    <source>
        <dbReference type="Proteomes" id="UP001180616"/>
    </source>
</evidence>
<keyword evidence="2" id="KW-1133">Transmembrane helix</keyword>